<keyword evidence="10" id="KW-0472">Membrane</keyword>
<evidence type="ECO:0000256" key="9">
    <source>
        <dbReference type="ARBA" id="ARBA00022884"/>
    </source>
</evidence>
<keyword evidence="6" id="KW-0255">Endonuclease</keyword>
<dbReference type="GO" id="GO:0016787">
    <property type="term" value="F:hydrolase activity"/>
    <property type="evidence" value="ECO:0007669"/>
    <property type="project" value="UniProtKB-KW"/>
</dbReference>
<evidence type="ECO:0000256" key="5">
    <source>
        <dbReference type="ARBA" id="ARBA00022723"/>
    </source>
</evidence>
<sequence>MGDQIFLSIDEARSAFYRWSDGRLAQVAIERRGEESPVGAVILGRVVKVEPSLNAAFVEIGLARPGLLPLKKQGRNPGEGDAVIVQVRREAREDKGVRLTTSLRTKMDAEAVAWGKQPPAVLVPAPTLWQQALESLAPEQVESITCDRRVDVAVIDDWCRRHHPALVGRAAFLAQRDWVPSPGDIAEAVAEALDETVPLPGGGQLLIEPVRTLTAIDVNSAGAVAERGMERTALAVNLAAAREIPRQLALRNIGGTIVIDFIDLENRNKREQVLAALREAVGIDPAIEWVGNMSRLGLVELSRRRTGPTLADMWRGGDA</sequence>
<dbReference type="InterPro" id="IPR012340">
    <property type="entry name" value="NA-bd_OB-fold"/>
</dbReference>
<dbReference type="InterPro" id="IPR019307">
    <property type="entry name" value="RNA-bd_AU-1/RNase_E/G"/>
</dbReference>
<dbReference type="PANTHER" id="PTHR30001:SF1">
    <property type="entry name" value="RIBONUCLEASE E_G-LIKE PROTEIN, CHLOROPLASTIC"/>
    <property type="match status" value="1"/>
</dbReference>
<dbReference type="PANTHER" id="PTHR30001">
    <property type="entry name" value="RIBONUCLEASE"/>
    <property type="match status" value="1"/>
</dbReference>
<evidence type="ECO:0000256" key="8">
    <source>
        <dbReference type="ARBA" id="ARBA00022842"/>
    </source>
</evidence>
<organism evidence="12 13">
    <name type="scientific">Dongia mobilis</name>
    <dbReference type="NCBI Taxonomy" id="578943"/>
    <lineage>
        <taxon>Bacteria</taxon>
        <taxon>Pseudomonadati</taxon>
        <taxon>Pseudomonadota</taxon>
        <taxon>Alphaproteobacteria</taxon>
        <taxon>Rhodospirillales</taxon>
        <taxon>Dongiaceae</taxon>
        <taxon>Dongia</taxon>
    </lineage>
</organism>
<dbReference type="CDD" id="cd04453">
    <property type="entry name" value="S1_RNase_E"/>
    <property type="match status" value="1"/>
</dbReference>
<dbReference type="InterPro" id="IPR004659">
    <property type="entry name" value="RNase_E/G"/>
</dbReference>
<comment type="cofactor">
    <cofactor evidence="1">
        <name>Mg(2+)</name>
        <dbReference type="ChEBI" id="CHEBI:18420"/>
    </cofactor>
</comment>
<evidence type="ECO:0000256" key="6">
    <source>
        <dbReference type="ARBA" id="ARBA00022759"/>
    </source>
</evidence>
<dbReference type="EMBL" id="SNYW01000014">
    <property type="protein sequence ID" value="TDQ77571.1"/>
    <property type="molecule type" value="Genomic_DNA"/>
</dbReference>
<dbReference type="GO" id="GO:0004519">
    <property type="term" value="F:endonuclease activity"/>
    <property type="evidence" value="ECO:0007669"/>
    <property type="project" value="UniProtKB-KW"/>
</dbReference>
<keyword evidence="4" id="KW-0540">Nuclease</keyword>
<evidence type="ECO:0000256" key="7">
    <source>
        <dbReference type="ARBA" id="ARBA00022801"/>
    </source>
</evidence>
<keyword evidence="5" id="KW-0479">Metal-binding</keyword>
<dbReference type="AlphaFoldDB" id="A0A4R6WGZ0"/>
<dbReference type="RefSeq" id="WP_166645271.1">
    <property type="nucleotide sequence ID" value="NZ_SNYW01000014.1"/>
</dbReference>
<feature type="domain" description="S1 motif" evidence="11">
    <location>
        <begin position="39"/>
        <end position="102"/>
    </location>
</feature>
<dbReference type="GO" id="GO:0005737">
    <property type="term" value="C:cytoplasm"/>
    <property type="evidence" value="ECO:0007669"/>
    <property type="project" value="TreeGrafter"/>
</dbReference>
<dbReference type="GO" id="GO:0006364">
    <property type="term" value="P:rRNA processing"/>
    <property type="evidence" value="ECO:0007669"/>
    <property type="project" value="TreeGrafter"/>
</dbReference>
<dbReference type="Pfam" id="PF10150">
    <property type="entry name" value="RNase_E_G"/>
    <property type="match status" value="1"/>
</dbReference>
<dbReference type="SUPFAM" id="SSF50249">
    <property type="entry name" value="Nucleic acid-binding proteins"/>
    <property type="match status" value="1"/>
</dbReference>
<keyword evidence="3" id="KW-0997">Cell inner membrane</keyword>
<dbReference type="SMART" id="SM00316">
    <property type="entry name" value="S1"/>
    <property type="match status" value="1"/>
</dbReference>
<dbReference type="Proteomes" id="UP000295783">
    <property type="component" value="Unassembled WGS sequence"/>
</dbReference>
<name>A0A4R6WGZ0_9PROT</name>
<dbReference type="InterPro" id="IPR003029">
    <property type="entry name" value="S1_domain"/>
</dbReference>
<evidence type="ECO:0000313" key="13">
    <source>
        <dbReference type="Proteomes" id="UP000295783"/>
    </source>
</evidence>
<dbReference type="GO" id="GO:0004540">
    <property type="term" value="F:RNA nuclease activity"/>
    <property type="evidence" value="ECO:0007669"/>
    <property type="project" value="InterPro"/>
</dbReference>
<dbReference type="GO" id="GO:0046872">
    <property type="term" value="F:metal ion binding"/>
    <property type="evidence" value="ECO:0007669"/>
    <property type="project" value="UniProtKB-KW"/>
</dbReference>
<evidence type="ECO:0000259" key="11">
    <source>
        <dbReference type="PROSITE" id="PS50126"/>
    </source>
</evidence>
<reference evidence="12 13" key="1">
    <citation type="submission" date="2019-03" db="EMBL/GenBank/DDBJ databases">
        <title>Genomic Encyclopedia of Type Strains, Phase III (KMG-III): the genomes of soil and plant-associated and newly described type strains.</title>
        <authorList>
            <person name="Whitman W."/>
        </authorList>
    </citation>
    <scope>NUCLEOTIDE SEQUENCE [LARGE SCALE GENOMIC DNA]</scope>
    <source>
        <strain evidence="12 13">CGMCC 1.7660</strain>
    </source>
</reference>
<dbReference type="Gene3D" id="2.40.50.140">
    <property type="entry name" value="Nucleic acid-binding proteins"/>
    <property type="match status" value="1"/>
</dbReference>
<dbReference type="PROSITE" id="PS50126">
    <property type="entry name" value="S1"/>
    <property type="match status" value="1"/>
</dbReference>
<evidence type="ECO:0000256" key="2">
    <source>
        <dbReference type="ARBA" id="ARBA00022475"/>
    </source>
</evidence>
<keyword evidence="13" id="KW-1185">Reference proteome</keyword>
<gene>
    <name evidence="12" type="ORF">A8950_3724</name>
</gene>
<keyword evidence="9" id="KW-0694">RNA-binding</keyword>
<accession>A0A4R6WGZ0</accession>
<keyword evidence="8" id="KW-0460">Magnesium</keyword>
<keyword evidence="7" id="KW-0378">Hydrolase</keyword>
<comment type="caution">
    <text evidence="12">The sequence shown here is derived from an EMBL/GenBank/DDBJ whole genome shotgun (WGS) entry which is preliminary data.</text>
</comment>
<evidence type="ECO:0000256" key="4">
    <source>
        <dbReference type="ARBA" id="ARBA00022722"/>
    </source>
</evidence>
<evidence type="ECO:0000256" key="1">
    <source>
        <dbReference type="ARBA" id="ARBA00001946"/>
    </source>
</evidence>
<evidence type="ECO:0000256" key="10">
    <source>
        <dbReference type="ARBA" id="ARBA00023136"/>
    </source>
</evidence>
<protein>
    <submittedName>
        <fullName evidence="12">Ribonuclease G</fullName>
    </submittedName>
</protein>
<evidence type="ECO:0000256" key="3">
    <source>
        <dbReference type="ARBA" id="ARBA00022519"/>
    </source>
</evidence>
<evidence type="ECO:0000313" key="12">
    <source>
        <dbReference type="EMBL" id="TDQ77571.1"/>
    </source>
</evidence>
<proteinExistence type="predicted"/>
<dbReference type="GO" id="GO:0003723">
    <property type="term" value="F:RNA binding"/>
    <property type="evidence" value="ECO:0007669"/>
    <property type="project" value="UniProtKB-KW"/>
</dbReference>
<keyword evidence="2" id="KW-1003">Cell membrane</keyword>